<feature type="compositionally biased region" description="Basic residues" evidence="1">
    <location>
        <begin position="57"/>
        <end position="66"/>
    </location>
</feature>
<name>A0A840FFY4_9SPHN</name>
<reference evidence="2 3" key="1">
    <citation type="submission" date="2020-08" db="EMBL/GenBank/DDBJ databases">
        <title>Genomic Encyclopedia of Type Strains, Phase IV (KMG-IV): sequencing the most valuable type-strain genomes for metagenomic binning, comparative biology and taxonomic classification.</title>
        <authorList>
            <person name="Goeker M."/>
        </authorList>
    </citation>
    <scope>NUCLEOTIDE SEQUENCE [LARGE SCALE GENOMIC DNA]</scope>
    <source>
        <strain evidence="2 3">YC6723</strain>
    </source>
</reference>
<evidence type="ECO:0000313" key="2">
    <source>
        <dbReference type="EMBL" id="MBB4152908.1"/>
    </source>
</evidence>
<keyword evidence="3" id="KW-1185">Reference proteome</keyword>
<sequence length="66" mass="6960">MKIRMLVGQEGPATSRVRGQLLEVGVDVDAAEAERLVEATFAEAVDEQPAPPAPKVVKPKPARPAA</sequence>
<accession>A0A840FFY4</accession>
<protein>
    <submittedName>
        <fullName evidence="2">Uncharacterized protein</fullName>
    </submittedName>
</protein>
<evidence type="ECO:0000313" key="3">
    <source>
        <dbReference type="Proteomes" id="UP000529795"/>
    </source>
</evidence>
<feature type="region of interest" description="Disordered" evidence="1">
    <location>
        <begin position="44"/>
        <end position="66"/>
    </location>
</feature>
<comment type="caution">
    <text evidence="2">The sequence shown here is derived from an EMBL/GenBank/DDBJ whole genome shotgun (WGS) entry which is preliminary data.</text>
</comment>
<dbReference type="RefSeq" id="WP_183982601.1">
    <property type="nucleotide sequence ID" value="NZ_JACIEV010000002.1"/>
</dbReference>
<dbReference type="EMBL" id="JACIEV010000002">
    <property type="protein sequence ID" value="MBB4152908.1"/>
    <property type="molecule type" value="Genomic_DNA"/>
</dbReference>
<dbReference type="Proteomes" id="UP000529795">
    <property type="component" value="Unassembled WGS sequence"/>
</dbReference>
<proteinExistence type="predicted"/>
<evidence type="ECO:0000256" key="1">
    <source>
        <dbReference type="SAM" id="MobiDB-lite"/>
    </source>
</evidence>
<organism evidence="2 3">
    <name type="scientific">Sphingomonas jinjuensis</name>
    <dbReference type="NCBI Taxonomy" id="535907"/>
    <lineage>
        <taxon>Bacteria</taxon>
        <taxon>Pseudomonadati</taxon>
        <taxon>Pseudomonadota</taxon>
        <taxon>Alphaproteobacteria</taxon>
        <taxon>Sphingomonadales</taxon>
        <taxon>Sphingomonadaceae</taxon>
        <taxon>Sphingomonas</taxon>
    </lineage>
</organism>
<dbReference type="AlphaFoldDB" id="A0A840FFY4"/>
<gene>
    <name evidence="2" type="ORF">GGQ80_000796</name>
</gene>